<accession>A0A1X7HBI5</accession>
<keyword evidence="4" id="KW-0804">Transcription</keyword>
<protein>
    <submittedName>
        <fullName evidence="6">DNA-binding transcriptional regulator, MerR family</fullName>
    </submittedName>
</protein>
<dbReference type="PANTHER" id="PTHR30204">
    <property type="entry name" value="REDOX-CYCLING DRUG-SENSING TRANSCRIPTIONAL ACTIVATOR SOXR"/>
    <property type="match status" value="1"/>
</dbReference>
<evidence type="ECO:0000259" key="5">
    <source>
        <dbReference type="PROSITE" id="PS50937"/>
    </source>
</evidence>
<dbReference type="InterPro" id="IPR009061">
    <property type="entry name" value="DNA-bd_dom_put_sf"/>
</dbReference>
<dbReference type="AlphaFoldDB" id="A0A1X7HBI5"/>
<evidence type="ECO:0000313" key="6">
    <source>
        <dbReference type="EMBL" id="SMF83420.1"/>
    </source>
</evidence>
<dbReference type="Proteomes" id="UP000192940">
    <property type="component" value="Chromosome I"/>
</dbReference>
<dbReference type="Pfam" id="PF00376">
    <property type="entry name" value="MerR"/>
    <property type="match status" value="2"/>
</dbReference>
<evidence type="ECO:0000256" key="3">
    <source>
        <dbReference type="ARBA" id="ARBA00023125"/>
    </source>
</evidence>
<dbReference type="STRING" id="1313296.SAMN05661091_2375"/>
<dbReference type="PROSITE" id="PS50937">
    <property type="entry name" value="HTH_MERR_2"/>
    <property type="match status" value="2"/>
</dbReference>
<dbReference type="PANTHER" id="PTHR30204:SF69">
    <property type="entry name" value="MERR-FAMILY TRANSCRIPTIONAL REGULATOR"/>
    <property type="match status" value="1"/>
</dbReference>
<dbReference type="SUPFAM" id="SSF46955">
    <property type="entry name" value="Putative DNA-binding domain"/>
    <property type="match status" value="2"/>
</dbReference>
<sequence>MNIRPIDIATKLNISTSALRNYEAQGIVPPTKRSASGYRIYTEEHIAYFECIQAMAPGFGMDVTKDVLCKIQSEEVDTALRLVNQVQANLYRDTILAEETFHVLASNELNFLDSGGSKEWMTIGEVSAATNIPSSTIRYWEKIGLITSSRDSRNRYRIFNQSQIRKIILLRTLRPAVYTYDLVGLKQAIGAMDHNDLEHAKKIAQDSLAYLNNINQEQLRGGYYLYRLCRLLDLID</sequence>
<feature type="domain" description="HTH merR-type" evidence="5">
    <location>
        <begin position="120"/>
        <end position="174"/>
    </location>
</feature>
<keyword evidence="2" id="KW-0805">Transcription regulation</keyword>
<feature type="domain" description="HTH merR-type" evidence="5">
    <location>
        <begin position="8"/>
        <end position="55"/>
    </location>
</feature>
<dbReference type="InterPro" id="IPR047057">
    <property type="entry name" value="MerR_fam"/>
</dbReference>
<keyword evidence="1" id="KW-0678">Repressor</keyword>
<gene>
    <name evidence="6" type="ORF">SAMN05661091_2375</name>
</gene>
<evidence type="ECO:0000256" key="2">
    <source>
        <dbReference type="ARBA" id="ARBA00023015"/>
    </source>
</evidence>
<dbReference type="InterPro" id="IPR000551">
    <property type="entry name" value="MerR-type_HTH_dom"/>
</dbReference>
<evidence type="ECO:0000313" key="7">
    <source>
        <dbReference type="Proteomes" id="UP000192940"/>
    </source>
</evidence>
<dbReference type="GO" id="GO:0003677">
    <property type="term" value="F:DNA binding"/>
    <property type="evidence" value="ECO:0007669"/>
    <property type="project" value="UniProtKB-KW"/>
</dbReference>
<dbReference type="GO" id="GO:0003700">
    <property type="term" value="F:DNA-binding transcription factor activity"/>
    <property type="evidence" value="ECO:0007669"/>
    <property type="project" value="InterPro"/>
</dbReference>
<dbReference type="SMART" id="SM00422">
    <property type="entry name" value="HTH_MERR"/>
    <property type="match status" value="2"/>
</dbReference>
<keyword evidence="7" id="KW-1185">Reference proteome</keyword>
<dbReference type="Gene3D" id="1.10.1660.10">
    <property type="match status" value="2"/>
</dbReference>
<organism evidence="6 7">
    <name type="scientific">Paenibacillus uliginis N3/975</name>
    <dbReference type="NCBI Taxonomy" id="1313296"/>
    <lineage>
        <taxon>Bacteria</taxon>
        <taxon>Bacillati</taxon>
        <taxon>Bacillota</taxon>
        <taxon>Bacilli</taxon>
        <taxon>Bacillales</taxon>
        <taxon>Paenibacillaceae</taxon>
        <taxon>Paenibacillus</taxon>
    </lineage>
</organism>
<evidence type="ECO:0000256" key="1">
    <source>
        <dbReference type="ARBA" id="ARBA00022491"/>
    </source>
</evidence>
<keyword evidence="3 6" id="KW-0238">DNA-binding</keyword>
<name>A0A1X7HBI5_9BACL</name>
<proteinExistence type="predicted"/>
<dbReference type="EMBL" id="LT840184">
    <property type="protein sequence ID" value="SMF83420.1"/>
    <property type="molecule type" value="Genomic_DNA"/>
</dbReference>
<evidence type="ECO:0000256" key="4">
    <source>
        <dbReference type="ARBA" id="ARBA00023163"/>
    </source>
</evidence>
<reference evidence="6 7" key="1">
    <citation type="submission" date="2017-04" db="EMBL/GenBank/DDBJ databases">
        <authorList>
            <person name="Afonso C.L."/>
            <person name="Miller P.J."/>
            <person name="Scott M.A."/>
            <person name="Spackman E."/>
            <person name="Goraichik I."/>
            <person name="Dimitrov K.M."/>
            <person name="Suarez D.L."/>
            <person name="Swayne D.E."/>
        </authorList>
    </citation>
    <scope>NUCLEOTIDE SEQUENCE [LARGE SCALE GENOMIC DNA]</scope>
    <source>
        <strain evidence="6 7">N3/975</strain>
    </source>
</reference>
<dbReference type="RefSeq" id="WP_208919354.1">
    <property type="nucleotide sequence ID" value="NZ_LT840184.1"/>
</dbReference>